<dbReference type="Proteomes" id="UP000677804">
    <property type="component" value="Chromosome"/>
</dbReference>
<keyword evidence="2" id="KW-1185">Reference proteome</keyword>
<organism evidence="1 2">
    <name type="scientific">Cellulomonas wangleii</name>
    <dbReference type="NCBI Taxonomy" id="2816956"/>
    <lineage>
        <taxon>Bacteria</taxon>
        <taxon>Bacillati</taxon>
        <taxon>Actinomycetota</taxon>
        <taxon>Actinomycetes</taxon>
        <taxon>Micrococcales</taxon>
        <taxon>Cellulomonadaceae</taxon>
        <taxon>Cellulomonas</taxon>
    </lineage>
</organism>
<dbReference type="RefSeq" id="WP_207339199.1">
    <property type="nucleotide sequence ID" value="NZ_CP074405.1"/>
</dbReference>
<gene>
    <name evidence="1" type="ORF">KG103_14325</name>
</gene>
<dbReference type="EMBL" id="CP074405">
    <property type="protein sequence ID" value="QVI61622.1"/>
    <property type="molecule type" value="Genomic_DNA"/>
</dbReference>
<name>A0ABX8D6E1_9CELL</name>
<accession>A0ABX8D6E1</accession>
<sequence length="70" mass="7320">MRSSASDGARGGGLRRGTRVRLGLLLLLVAAGLVAQEPGMTRALMTDTDRLTTVVSTRPDFPSPTPTPAE</sequence>
<reference evidence="1 2" key="1">
    <citation type="submission" date="2021-05" db="EMBL/GenBank/DDBJ databases">
        <title>Novel species in genus Cellulomonas.</title>
        <authorList>
            <person name="Zhang G."/>
        </authorList>
    </citation>
    <scope>NUCLEOTIDE SEQUENCE [LARGE SCALE GENOMIC DNA]</scope>
    <source>
        <strain evidence="2">zg-ZUI222</strain>
    </source>
</reference>
<evidence type="ECO:0000313" key="2">
    <source>
        <dbReference type="Proteomes" id="UP000677804"/>
    </source>
</evidence>
<protein>
    <submittedName>
        <fullName evidence="1">Uncharacterized protein</fullName>
    </submittedName>
</protein>
<evidence type="ECO:0000313" key="1">
    <source>
        <dbReference type="EMBL" id="QVI61622.1"/>
    </source>
</evidence>
<proteinExistence type="predicted"/>